<gene>
    <name evidence="2" type="ORF">FE784_02755</name>
</gene>
<dbReference type="InterPro" id="IPR013786">
    <property type="entry name" value="AcylCoA_DH/ox_N"/>
</dbReference>
<dbReference type="PANTHER" id="PTHR43884:SF12">
    <property type="entry name" value="ISOVALERYL-COA DEHYDROGENASE, MITOCHONDRIAL-RELATED"/>
    <property type="match status" value="1"/>
</dbReference>
<dbReference type="PANTHER" id="PTHR43884">
    <property type="entry name" value="ACYL-COA DEHYDROGENASE"/>
    <property type="match status" value="1"/>
</dbReference>
<dbReference type="Gene3D" id="1.10.540.10">
    <property type="entry name" value="Acyl-CoA dehydrogenase/oxidase, N-terminal domain"/>
    <property type="match status" value="1"/>
</dbReference>
<dbReference type="Pfam" id="PF02771">
    <property type="entry name" value="Acyl-CoA_dh_N"/>
    <property type="match status" value="1"/>
</dbReference>
<dbReference type="AlphaFoldDB" id="A0A5C4TGZ9"/>
<dbReference type="InterPro" id="IPR037069">
    <property type="entry name" value="AcylCoA_DH/ox_N_sf"/>
</dbReference>
<feature type="domain" description="Acyl-CoA dehydrogenase/oxidase N-terminal" evidence="1">
    <location>
        <begin position="14"/>
        <end position="109"/>
    </location>
</feature>
<sequence>MNRSESGHGNLLNEIIHRTLKPRIKKIDAAGYYPSEYLKELGRAGLLPSQRDTAADIMSGGVRLVEETARACMTTAFNLWCHLAATTYLRESGNPYLVQNVLPLLENGEMLGGTGLSNPMKYYSGLESLCLRAEKVSNGYIVTGTLPSVSNLGPDHGFGIIASLDENRRVMAFVPCSAEGLTLREKSSFLGLNGSATYVCEFNGVFVPDEWMISEQADAFVAKIRSVFLLFQIPLGLGVTDAAIRCMYKSRGRQDGCSRYIPDQPETLERDLQPLRERAYRLASSKEAPPEWNDAVNLRLEVTYLTLRAVQADMLHCGGPAYLQQSDPSRRLREAYFLANLTPTIKHLEKMRSIQARGGRGC</sequence>
<organism evidence="2 3">
    <name type="scientific">Paenibacillus hemerocallicola</name>
    <dbReference type="NCBI Taxonomy" id="1172614"/>
    <lineage>
        <taxon>Bacteria</taxon>
        <taxon>Bacillati</taxon>
        <taxon>Bacillota</taxon>
        <taxon>Bacilli</taxon>
        <taxon>Bacillales</taxon>
        <taxon>Paenibacillaceae</taxon>
        <taxon>Paenibacillus</taxon>
    </lineage>
</organism>
<dbReference type="Gene3D" id="2.40.110.10">
    <property type="entry name" value="Butyryl-CoA Dehydrogenase, subunit A, domain 2"/>
    <property type="match status" value="1"/>
</dbReference>
<proteinExistence type="predicted"/>
<dbReference type="OrthoDB" id="2564795at2"/>
<dbReference type="EMBL" id="VDCQ01000003">
    <property type="protein sequence ID" value="TNJ67699.1"/>
    <property type="molecule type" value="Genomic_DNA"/>
</dbReference>
<dbReference type="GO" id="GO:0050660">
    <property type="term" value="F:flavin adenine dinucleotide binding"/>
    <property type="evidence" value="ECO:0007669"/>
    <property type="project" value="InterPro"/>
</dbReference>
<name>A0A5C4TGZ9_9BACL</name>
<evidence type="ECO:0000259" key="1">
    <source>
        <dbReference type="Pfam" id="PF02771"/>
    </source>
</evidence>
<dbReference type="InterPro" id="IPR009100">
    <property type="entry name" value="AcylCoA_DH/oxidase_NM_dom_sf"/>
</dbReference>
<evidence type="ECO:0000313" key="2">
    <source>
        <dbReference type="EMBL" id="TNJ67699.1"/>
    </source>
</evidence>
<dbReference type="SUPFAM" id="SSF56645">
    <property type="entry name" value="Acyl-CoA dehydrogenase NM domain-like"/>
    <property type="match status" value="1"/>
</dbReference>
<dbReference type="InterPro" id="IPR046373">
    <property type="entry name" value="Acyl-CoA_Oxase/DH_mid-dom_sf"/>
</dbReference>
<dbReference type="GO" id="GO:0003995">
    <property type="term" value="F:acyl-CoA dehydrogenase activity"/>
    <property type="evidence" value="ECO:0007669"/>
    <property type="project" value="TreeGrafter"/>
</dbReference>
<accession>A0A5C4TGZ9</accession>
<keyword evidence="3" id="KW-1185">Reference proteome</keyword>
<dbReference type="Proteomes" id="UP000307943">
    <property type="component" value="Unassembled WGS sequence"/>
</dbReference>
<comment type="caution">
    <text evidence="2">The sequence shown here is derived from an EMBL/GenBank/DDBJ whole genome shotgun (WGS) entry which is preliminary data.</text>
</comment>
<dbReference type="RefSeq" id="WP_139600602.1">
    <property type="nucleotide sequence ID" value="NZ_VDCQ01000003.1"/>
</dbReference>
<reference evidence="2 3" key="1">
    <citation type="submission" date="2019-05" db="EMBL/GenBank/DDBJ databases">
        <title>We sequenced the genome of Paenibacillus hemerocallicola KCTC 33185 for further insight into its adaptation and study the phylogeny of Paenibacillus.</title>
        <authorList>
            <person name="Narsing Rao M.P."/>
        </authorList>
    </citation>
    <scope>NUCLEOTIDE SEQUENCE [LARGE SCALE GENOMIC DNA]</scope>
    <source>
        <strain evidence="2 3">KCTC 33185</strain>
    </source>
</reference>
<protein>
    <submittedName>
        <fullName evidence="2">Acyl-CoA dehydrogenase</fullName>
    </submittedName>
</protein>
<evidence type="ECO:0000313" key="3">
    <source>
        <dbReference type="Proteomes" id="UP000307943"/>
    </source>
</evidence>